<sequence length="331" mass="35644">MSNVYKSITELVGRTPLLELSGFEKHHDLKATVIGKLEYFNPNQSVKDRIALSMIEEAEKSGKLKPGDTVVETTSGNTGIGLAAIAAAKGYPFRVYIQDQVSKERFQVIQAFGGKTIKLGDEPVIAKVLEETGGDFVAAIKALKEQVLDKEENVVFLDQCSNPANPAVHKRTTGPEIWEDTDGEVDILVACVGTGGTISGTGAYLKEKNPNVKVVGVQPGPNSLPDKDKNQPEEEITGVHPFEGVAENLIPSTLDRKIYDEYIEVEALEAFEAAREVAANDGILIGTSSGAALYAAKKLAQRPENAGKKIVAIFPDTGLRYLSTNLFATEN</sequence>
<reference evidence="12" key="1">
    <citation type="submission" date="2016-10" db="EMBL/GenBank/DDBJ databases">
        <authorList>
            <person name="Varghese N."/>
            <person name="Submissions S."/>
        </authorList>
    </citation>
    <scope>NUCLEOTIDE SEQUENCE [LARGE SCALE GENOMIC DNA]</scope>
    <source>
        <strain evidence="12">XBD2006</strain>
    </source>
</reference>
<comment type="similarity">
    <text evidence="3">Belongs to the cysteine synthase/cystathionine beta-synthase family.</text>
</comment>
<dbReference type="PANTHER" id="PTHR10314">
    <property type="entry name" value="CYSTATHIONINE BETA-SYNTHASE"/>
    <property type="match status" value="1"/>
</dbReference>
<evidence type="ECO:0000256" key="5">
    <source>
        <dbReference type="ARBA" id="ARBA00019371"/>
    </source>
</evidence>
<evidence type="ECO:0000256" key="1">
    <source>
        <dbReference type="ARBA" id="ARBA00001933"/>
    </source>
</evidence>
<name>A0A1G5D0L5_9FIRM</name>
<comment type="pathway">
    <text evidence="2">Amino-acid biosynthesis; L-cysteine biosynthesis; L-cysteine from L-serine: step 2/2.</text>
</comment>
<dbReference type="InterPro" id="IPR036052">
    <property type="entry name" value="TrpB-like_PALP_sf"/>
</dbReference>
<protein>
    <recommendedName>
        <fullName evidence="5">Cysteine synthase</fullName>
        <ecNumber evidence="4">2.5.1.47</ecNumber>
    </recommendedName>
    <alternativeName>
        <fullName evidence="7">O-acetylserine (thiol)-lyase</fullName>
    </alternativeName>
    <alternativeName>
        <fullName evidence="8">O-acetylserine sulfhydrylase</fullName>
    </alternativeName>
</protein>
<dbReference type="SUPFAM" id="SSF53686">
    <property type="entry name" value="Tryptophan synthase beta subunit-like PLP-dependent enzymes"/>
    <property type="match status" value="1"/>
</dbReference>
<evidence type="ECO:0000256" key="2">
    <source>
        <dbReference type="ARBA" id="ARBA00004962"/>
    </source>
</evidence>
<evidence type="ECO:0000256" key="8">
    <source>
        <dbReference type="ARBA" id="ARBA00033075"/>
    </source>
</evidence>
<evidence type="ECO:0000256" key="7">
    <source>
        <dbReference type="ARBA" id="ARBA00030296"/>
    </source>
</evidence>
<dbReference type="AlphaFoldDB" id="A0A1G5D0L5"/>
<gene>
    <name evidence="11" type="ORF">SAMN02910451_01317</name>
</gene>
<dbReference type="FunFam" id="3.40.50.1100:FF:000118">
    <property type="entry name" value="Related to CYS4-cystathionine beta-synthase"/>
    <property type="match status" value="1"/>
</dbReference>
<dbReference type="InterPro" id="IPR050214">
    <property type="entry name" value="Cys_Synth/Cystath_Beta-Synth"/>
</dbReference>
<evidence type="ECO:0000256" key="3">
    <source>
        <dbReference type="ARBA" id="ARBA00007103"/>
    </source>
</evidence>
<evidence type="ECO:0000256" key="6">
    <source>
        <dbReference type="ARBA" id="ARBA00022898"/>
    </source>
</evidence>
<dbReference type="GO" id="GO:0004124">
    <property type="term" value="F:cysteine synthase activity"/>
    <property type="evidence" value="ECO:0007669"/>
    <property type="project" value="UniProtKB-EC"/>
</dbReference>
<feature type="domain" description="Tryptophan synthase beta chain-like PALP" evidence="10">
    <location>
        <begin position="8"/>
        <end position="316"/>
    </location>
</feature>
<keyword evidence="12" id="KW-1185">Reference proteome</keyword>
<evidence type="ECO:0000259" key="10">
    <source>
        <dbReference type="Pfam" id="PF00291"/>
    </source>
</evidence>
<dbReference type="InterPro" id="IPR001926">
    <property type="entry name" value="TrpB-like_PALP"/>
</dbReference>
<proteinExistence type="inferred from homology"/>
<evidence type="ECO:0000313" key="12">
    <source>
        <dbReference type="Proteomes" id="UP000183047"/>
    </source>
</evidence>
<dbReference type="CDD" id="cd01561">
    <property type="entry name" value="CBS_like"/>
    <property type="match status" value="1"/>
</dbReference>
<dbReference type="FunFam" id="3.40.50.1100:FF:000003">
    <property type="entry name" value="Cystathionine beta-synthase"/>
    <property type="match status" value="1"/>
</dbReference>
<dbReference type="RefSeq" id="WP_026655911.1">
    <property type="nucleotide sequence ID" value="NZ_FMUR01000007.1"/>
</dbReference>
<dbReference type="Pfam" id="PF00291">
    <property type="entry name" value="PALP"/>
    <property type="match status" value="1"/>
</dbReference>
<keyword evidence="6" id="KW-0663">Pyridoxal phosphate</keyword>
<comment type="catalytic activity">
    <reaction evidence="9">
        <text>O-acetyl-L-serine + hydrogen sulfide = L-cysteine + acetate</text>
        <dbReference type="Rhea" id="RHEA:14829"/>
        <dbReference type="ChEBI" id="CHEBI:29919"/>
        <dbReference type="ChEBI" id="CHEBI:30089"/>
        <dbReference type="ChEBI" id="CHEBI:35235"/>
        <dbReference type="ChEBI" id="CHEBI:58340"/>
        <dbReference type="EC" id="2.5.1.47"/>
    </reaction>
</comment>
<comment type="cofactor">
    <cofactor evidence="1">
        <name>pyridoxal 5'-phosphate</name>
        <dbReference type="ChEBI" id="CHEBI:597326"/>
    </cofactor>
</comment>
<dbReference type="OrthoDB" id="9808024at2"/>
<dbReference type="EMBL" id="FMUR01000007">
    <property type="protein sequence ID" value="SCY08051.1"/>
    <property type="molecule type" value="Genomic_DNA"/>
</dbReference>
<evidence type="ECO:0000256" key="9">
    <source>
        <dbReference type="ARBA" id="ARBA00047931"/>
    </source>
</evidence>
<evidence type="ECO:0000256" key="4">
    <source>
        <dbReference type="ARBA" id="ARBA00012681"/>
    </source>
</evidence>
<accession>A0A1G5D0L5</accession>
<evidence type="ECO:0000313" key="11">
    <source>
        <dbReference type="EMBL" id="SCY08051.1"/>
    </source>
</evidence>
<dbReference type="Proteomes" id="UP000183047">
    <property type="component" value="Unassembled WGS sequence"/>
</dbReference>
<organism evidence="11 12">
    <name type="scientific">Butyrivibrio hungatei</name>
    <dbReference type="NCBI Taxonomy" id="185008"/>
    <lineage>
        <taxon>Bacteria</taxon>
        <taxon>Bacillati</taxon>
        <taxon>Bacillota</taxon>
        <taxon>Clostridia</taxon>
        <taxon>Lachnospirales</taxon>
        <taxon>Lachnospiraceae</taxon>
        <taxon>Butyrivibrio</taxon>
    </lineage>
</organism>
<dbReference type="EC" id="2.5.1.47" evidence="4"/>
<dbReference type="Gene3D" id="3.40.50.1100">
    <property type="match status" value="2"/>
</dbReference>